<evidence type="ECO:0000256" key="3">
    <source>
        <dbReference type="ARBA" id="ARBA00022512"/>
    </source>
</evidence>
<dbReference type="GO" id="GO:0009277">
    <property type="term" value="C:fungal-type cell wall"/>
    <property type="evidence" value="ECO:0007669"/>
    <property type="project" value="InterPro"/>
</dbReference>
<keyword evidence="4 7" id="KW-0964">Secreted</keyword>
<reference evidence="9" key="1">
    <citation type="submission" date="2022-08" db="EMBL/GenBank/DDBJ databases">
        <title>A Global Phylogenomic Analysis of the Shiitake Genus Lentinula.</title>
        <authorList>
            <consortium name="DOE Joint Genome Institute"/>
            <person name="Sierra-Patev S."/>
            <person name="Min B."/>
            <person name="Naranjo-Ortiz M."/>
            <person name="Looney B."/>
            <person name="Konkel Z."/>
            <person name="Slot J.C."/>
            <person name="Sakamoto Y."/>
            <person name="Steenwyk J.L."/>
            <person name="Rokas A."/>
            <person name="Carro J."/>
            <person name="Camarero S."/>
            <person name="Ferreira P."/>
            <person name="Molpeceres G."/>
            <person name="Ruiz-Duenas F.J."/>
            <person name="Serrano A."/>
            <person name="Henrissat B."/>
            <person name="Drula E."/>
            <person name="Hughes K.W."/>
            <person name="Mata J.L."/>
            <person name="Ishikawa N.K."/>
            <person name="Vargas-Isla R."/>
            <person name="Ushijima S."/>
            <person name="Smith C.A."/>
            <person name="Ahrendt S."/>
            <person name="Andreopoulos W."/>
            <person name="He G."/>
            <person name="Labutti K."/>
            <person name="Lipzen A."/>
            <person name="Ng V."/>
            <person name="Riley R."/>
            <person name="Sandor L."/>
            <person name="Barry K."/>
            <person name="Martinez A.T."/>
            <person name="Xiao Y."/>
            <person name="Gibbons J.G."/>
            <person name="Terashima K."/>
            <person name="Grigoriev I.V."/>
            <person name="Hibbett D.S."/>
        </authorList>
    </citation>
    <scope>NUCLEOTIDE SEQUENCE</scope>
    <source>
        <strain evidence="9">JLM2183</strain>
    </source>
</reference>
<dbReference type="CDD" id="cd23507">
    <property type="entry name" value="hydrophobin_I"/>
    <property type="match status" value="1"/>
</dbReference>
<proteinExistence type="inferred from homology"/>
<dbReference type="SMART" id="SM00075">
    <property type="entry name" value="HYDRO"/>
    <property type="match status" value="1"/>
</dbReference>
<dbReference type="InterPro" id="IPR001338">
    <property type="entry name" value="Class_I_Hydrophobin"/>
</dbReference>
<evidence type="ECO:0000256" key="6">
    <source>
        <dbReference type="ARBA" id="ARBA00093546"/>
    </source>
</evidence>
<name>A0A9W9ATQ1_9AGAR</name>
<evidence type="ECO:0000256" key="4">
    <source>
        <dbReference type="ARBA" id="ARBA00022525"/>
    </source>
</evidence>
<organism evidence="9 10">
    <name type="scientific">Lentinula aciculospora</name>
    <dbReference type="NCBI Taxonomy" id="153920"/>
    <lineage>
        <taxon>Eukaryota</taxon>
        <taxon>Fungi</taxon>
        <taxon>Dikarya</taxon>
        <taxon>Basidiomycota</taxon>
        <taxon>Agaricomycotina</taxon>
        <taxon>Agaricomycetes</taxon>
        <taxon>Agaricomycetidae</taxon>
        <taxon>Agaricales</taxon>
        <taxon>Marasmiineae</taxon>
        <taxon>Omphalotaceae</taxon>
        <taxon>Lentinula</taxon>
    </lineage>
</organism>
<keyword evidence="7" id="KW-0732">Signal</keyword>
<evidence type="ECO:0000256" key="1">
    <source>
        <dbReference type="ARBA" id="ARBA00004191"/>
    </source>
</evidence>
<dbReference type="EMBL" id="JAOTPV010000001">
    <property type="protein sequence ID" value="KAJ4490333.1"/>
    <property type="molecule type" value="Genomic_DNA"/>
</dbReference>
<dbReference type="Pfam" id="PF01185">
    <property type="entry name" value="Hydrophobin"/>
    <property type="match status" value="1"/>
</dbReference>
<comment type="subunit">
    <text evidence="6">Self-assembles to form functional amyloid fibrils called rodlets. Self-assembly into fibrillar rodlets occurs spontaneously at hydrophobic:hydrophilic interfaces and the rodlets further associate laterally to form amphipathic monolayers.</text>
</comment>
<evidence type="ECO:0000256" key="5">
    <source>
        <dbReference type="ARBA" id="ARBA00023157"/>
    </source>
</evidence>
<keyword evidence="5 7" id="KW-1015">Disulfide bond</keyword>
<feature type="region of interest" description="Disordered" evidence="8">
    <location>
        <begin position="49"/>
        <end position="80"/>
    </location>
</feature>
<protein>
    <recommendedName>
        <fullName evidence="7">Hydrophobin</fullName>
    </recommendedName>
</protein>
<evidence type="ECO:0000313" key="10">
    <source>
        <dbReference type="Proteomes" id="UP001150266"/>
    </source>
</evidence>
<comment type="subcellular location">
    <subcellularLocation>
        <location evidence="1 7">Secreted</location>
        <location evidence="1 7">Cell wall</location>
    </subcellularLocation>
</comment>
<comment type="similarity">
    <text evidence="2 7">Belongs to the fungal hydrophobin family.</text>
</comment>
<keyword evidence="10" id="KW-1185">Reference proteome</keyword>
<accession>A0A9W9ATQ1</accession>
<gene>
    <name evidence="9" type="ORF">J3R30DRAFT_3693922</name>
</gene>
<evidence type="ECO:0000313" key="9">
    <source>
        <dbReference type="EMBL" id="KAJ4490333.1"/>
    </source>
</evidence>
<sequence length="160" mass="16507">MLKHSNAPLHRILAVASNPVMKFTTVLAFVFAATATSVSATPFRETNGERLARGLPPLPPQKRSGTPVYAAKRTGPSSSPGKCSTGPVQCCENAGTVDSSPIFALLLELLGIVLDGDVNVASDCSPITVIGTSSTCSDQTVCCEDNSSSLISIGCIPITL</sequence>
<evidence type="ECO:0000256" key="2">
    <source>
        <dbReference type="ARBA" id="ARBA00010446"/>
    </source>
</evidence>
<keyword evidence="3 7" id="KW-0134">Cell wall</keyword>
<dbReference type="AlphaFoldDB" id="A0A9W9ATQ1"/>
<evidence type="ECO:0000256" key="7">
    <source>
        <dbReference type="RuleBase" id="RU365009"/>
    </source>
</evidence>
<evidence type="ECO:0000256" key="8">
    <source>
        <dbReference type="SAM" id="MobiDB-lite"/>
    </source>
</evidence>
<dbReference type="Proteomes" id="UP001150266">
    <property type="component" value="Unassembled WGS sequence"/>
</dbReference>
<dbReference type="GO" id="GO:0005199">
    <property type="term" value="F:structural constituent of cell wall"/>
    <property type="evidence" value="ECO:0007669"/>
    <property type="project" value="InterPro"/>
</dbReference>
<comment type="caution">
    <text evidence="9">The sequence shown here is derived from an EMBL/GenBank/DDBJ whole genome shotgun (WGS) entry which is preliminary data.</text>
</comment>
<dbReference type="OrthoDB" id="4225815at2759"/>